<dbReference type="Proteomes" id="UP000494206">
    <property type="component" value="Unassembled WGS sequence"/>
</dbReference>
<feature type="transmembrane region" description="Helical" evidence="6">
    <location>
        <begin position="49"/>
        <end position="70"/>
    </location>
</feature>
<feature type="transmembrane region" description="Helical" evidence="6">
    <location>
        <begin position="243"/>
        <end position="266"/>
    </location>
</feature>
<dbReference type="PANTHER" id="PTHR47518">
    <property type="entry name" value="SERPENTINE RECEPTOR CLASS EPSILON-13-RELATED"/>
    <property type="match status" value="1"/>
</dbReference>
<evidence type="ECO:0000256" key="4">
    <source>
        <dbReference type="ARBA" id="ARBA00022989"/>
    </source>
</evidence>
<dbReference type="PANTHER" id="PTHR47518:SF7">
    <property type="entry name" value="G_PROTEIN_RECEP_F1_2 DOMAIN-CONTAINING PROTEIN"/>
    <property type="match status" value="1"/>
</dbReference>
<comment type="similarity">
    <text evidence="2">Belongs to the nematode receptor-like protein sre family.</text>
</comment>
<reference evidence="7 8" key="1">
    <citation type="submission" date="2020-04" db="EMBL/GenBank/DDBJ databases">
        <authorList>
            <person name="Laetsch R D."/>
            <person name="Stevens L."/>
            <person name="Kumar S."/>
            <person name="Blaxter L. M."/>
        </authorList>
    </citation>
    <scope>NUCLEOTIDE SEQUENCE [LARGE SCALE GENOMIC DNA]</scope>
</reference>
<sequence>MMINDSINCTLWMQEFVGLYTVGIYAPLVAIYIVVAVLFLKHLNSFHPLFVISFFLILLAYTVYNFILFFRNLIEFFFIDDVTFAILEMIFTVAHYYTQPIVILALFERLAATVLVTEYEQTCHWFIYSIGQALCVIVVVFMCIYKASGVAIVNNIQIILSIIIAIVLIILFLVNKRKTELAMGRLSLTTRYQLAENIKALRIFVPFILLDNVIAIMFVVTSYVIGVGRSFDNNACRASPNYWIIFTILRTIAIVLQISMAIIVIYQHESMHFCKRVSRRNQSTDGVTTHKKVVEIRNVLGKNVAKKETAENYFAILQSQWVR</sequence>
<evidence type="ECO:0000313" key="8">
    <source>
        <dbReference type="Proteomes" id="UP000494206"/>
    </source>
</evidence>
<keyword evidence="3 6" id="KW-0812">Transmembrane</keyword>
<feature type="transmembrane region" description="Helical" evidence="6">
    <location>
        <begin position="153"/>
        <end position="174"/>
    </location>
</feature>
<comment type="caution">
    <text evidence="7">The sequence shown here is derived from an EMBL/GenBank/DDBJ whole genome shotgun (WGS) entry which is preliminary data.</text>
</comment>
<dbReference type="Pfam" id="PF03125">
    <property type="entry name" value="Sre"/>
    <property type="match status" value="1"/>
</dbReference>
<proteinExistence type="inferred from homology"/>
<name>A0A8S1E4Y2_9PELO</name>
<feature type="transmembrane region" description="Helical" evidence="6">
    <location>
        <begin position="82"/>
        <end position="106"/>
    </location>
</feature>
<evidence type="ECO:0000256" key="2">
    <source>
        <dbReference type="ARBA" id="ARBA00006803"/>
    </source>
</evidence>
<keyword evidence="8" id="KW-1185">Reference proteome</keyword>
<accession>A0A8S1E4Y2</accession>
<evidence type="ECO:0000313" key="7">
    <source>
        <dbReference type="EMBL" id="CAB3396514.1"/>
    </source>
</evidence>
<dbReference type="InterPro" id="IPR004151">
    <property type="entry name" value="7TM_GPCR_serpentine_rcpt_Sre"/>
</dbReference>
<feature type="transmembrane region" description="Helical" evidence="6">
    <location>
        <begin position="201"/>
        <end position="223"/>
    </location>
</feature>
<evidence type="ECO:0000256" key="6">
    <source>
        <dbReference type="SAM" id="Phobius"/>
    </source>
</evidence>
<protein>
    <submittedName>
        <fullName evidence="7">Uncharacterized protein</fullName>
    </submittedName>
</protein>
<keyword evidence="4 6" id="KW-1133">Transmembrane helix</keyword>
<keyword evidence="5 6" id="KW-0472">Membrane</keyword>
<dbReference type="OrthoDB" id="5834256at2759"/>
<gene>
    <name evidence="7" type="ORF">CBOVIS_LOCUS57</name>
</gene>
<dbReference type="GO" id="GO:0007606">
    <property type="term" value="P:sensory perception of chemical stimulus"/>
    <property type="evidence" value="ECO:0007669"/>
    <property type="project" value="InterPro"/>
</dbReference>
<feature type="transmembrane region" description="Helical" evidence="6">
    <location>
        <begin position="126"/>
        <end position="147"/>
    </location>
</feature>
<organism evidence="7 8">
    <name type="scientific">Caenorhabditis bovis</name>
    <dbReference type="NCBI Taxonomy" id="2654633"/>
    <lineage>
        <taxon>Eukaryota</taxon>
        <taxon>Metazoa</taxon>
        <taxon>Ecdysozoa</taxon>
        <taxon>Nematoda</taxon>
        <taxon>Chromadorea</taxon>
        <taxon>Rhabditida</taxon>
        <taxon>Rhabditina</taxon>
        <taxon>Rhabditomorpha</taxon>
        <taxon>Rhabditoidea</taxon>
        <taxon>Rhabditidae</taxon>
        <taxon>Peloderinae</taxon>
        <taxon>Caenorhabditis</taxon>
    </lineage>
</organism>
<comment type="subcellular location">
    <subcellularLocation>
        <location evidence="1">Membrane</location>
        <topology evidence="1">Multi-pass membrane protein</topology>
    </subcellularLocation>
</comment>
<dbReference type="GO" id="GO:0016020">
    <property type="term" value="C:membrane"/>
    <property type="evidence" value="ECO:0007669"/>
    <property type="project" value="UniProtKB-SubCell"/>
</dbReference>
<dbReference type="AlphaFoldDB" id="A0A8S1E4Y2"/>
<feature type="transmembrane region" description="Helical" evidence="6">
    <location>
        <begin position="20"/>
        <end position="40"/>
    </location>
</feature>
<evidence type="ECO:0000256" key="5">
    <source>
        <dbReference type="ARBA" id="ARBA00023136"/>
    </source>
</evidence>
<evidence type="ECO:0000256" key="1">
    <source>
        <dbReference type="ARBA" id="ARBA00004141"/>
    </source>
</evidence>
<dbReference type="InterPro" id="IPR052854">
    <property type="entry name" value="Serpentine_rcpt_epsilon"/>
</dbReference>
<evidence type="ECO:0000256" key="3">
    <source>
        <dbReference type="ARBA" id="ARBA00022692"/>
    </source>
</evidence>
<dbReference type="EMBL" id="CADEPM010000001">
    <property type="protein sequence ID" value="CAB3396514.1"/>
    <property type="molecule type" value="Genomic_DNA"/>
</dbReference>